<accession>A0A9N8YQF4</accession>
<evidence type="ECO:0000256" key="7">
    <source>
        <dbReference type="ARBA" id="ARBA00023212"/>
    </source>
</evidence>
<gene>
    <name evidence="9" type="ORF">FMOSSE_LOCUS733</name>
</gene>
<reference evidence="9" key="1">
    <citation type="submission" date="2021-06" db="EMBL/GenBank/DDBJ databases">
        <authorList>
            <person name="Kallberg Y."/>
            <person name="Tangrot J."/>
            <person name="Rosling A."/>
        </authorList>
    </citation>
    <scope>NUCLEOTIDE SEQUENCE</scope>
    <source>
        <strain evidence="9">87-6 pot B 2015</strain>
    </source>
</reference>
<dbReference type="SUPFAM" id="SSF90096">
    <property type="entry name" value="Subunits of heterodimeric actin filament capping protein Capz"/>
    <property type="match status" value="1"/>
</dbReference>
<keyword evidence="5 8" id="KW-0963">Cytoplasm</keyword>
<dbReference type="PRINTS" id="PR00192">
    <property type="entry name" value="FACTINCAPB"/>
</dbReference>
<dbReference type="Gene3D" id="1.20.58.570">
    <property type="match status" value="1"/>
</dbReference>
<dbReference type="Proteomes" id="UP000789375">
    <property type="component" value="Unassembled WGS sequence"/>
</dbReference>
<protein>
    <recommendedName>
        <fullName evidence="3 8">F-actin-capping protein subunit beta</fullName>
    </recommendedName>
</protein>
<dbReference type="GO" id="GO:0000902">
    <property type="term" value="P:cell morphogenesis"/>
    <property type="evidence" value="ECO:0007669"/>
    <property type="project" value="TreeGrafter"/>
</dbReference>
<evidence type="ECO:0000313" key="10">
    <source>
        <dbReference type="Proteomes" id="UP000789375"/>
    </source>
</evidence>
<dbReference type="PANTHER" id="PTHR10619:SF0">
    <property type="entry name" value="F-ACTIN-CAPPING PROTEIN SUBUNIT BETA ISOFORMS 1 AND 2"/>
    <property type="match status" value="1"/>
</dbReference>
<sequence>MAQSFVRNQRSYEITPTANTIFPYQSSHTQTYKILTKTGPSNPFASYFRKLLTELKMGDQIECALDLMRRLPPQNTEENLSNLITLIPDHHEDLLNNVDQPLKVAKCKTKNRDYLLSPFNRDGDSYRSPWSNEYDPPISDGILPSPKTRKLEVSANDAFDTYRDMYVLNLIENQSYYEGGISSAYFWDESDGFSGAVLFKKVGDGVRKMKGAWDSIHVFKANERGRSAHYKLTSTVMLYTITSKPELGHMNLSGSMTRQFETDYPFDEPSSHIANIGRMVEDIELKMRNLLQDVYFGKTKDIVNDLRSVKSLVETQRQADIQKELLGKLMERKS</sequence>
<keyword evidence="7 8" id="KW-0206">Cytoskeleton</keyword>
<evidence type="ECO:0000256" key="2">
    <source>
        <dbReference type="ARBA" id="ARBA00006039"/>
    </source>
</evidence>
<evidence type="ECO:0000313" key="9">
    <source>
        <dbReference type="EMBL" id="CAG8440023.1"/>
    </source>
</evidence>
<comment type="subunit">
    <text evidence="8">Heterodimer of an alpha and a beta subunit.</text>
</comment>
<dbReference type="AlphaFoldDB" id="A0A9N8YQF4"/>
<comment type="similarity">
    <text evidence="2 8">Belongs to the F-actin-capping protein beta subunit family.</text>
</comment>
<evidence type="ECO:0000256" key="8">
    <source>
        <dbReference type="RuleBase" id="RU365078"/>
    </source>
</evidence>
<dbReference type="FunFam" id="1.20.58.570:FF:000001">
    <property type="entry name" value="F-actin-capping protein subunit beta"/>
    <property type="match status" value="1"/>
</dbReference>
<name>A0A9N8YQF4_FUNMO</name>
<dbReference type="GO" id="GO:0051016">
    <property type="term" value="P:barbed-end actin filament capping"/>
    <property type="evidence" value="ECO:0007669"/>
    <property type="project" value="UniProtKB-UniRule"/>
</dbReference>
<keyword evidence="6 8" id="KW-0009">Actin-binding</keyword>
<comment type="subcellular location">
    <subcellularLocation>
        <location evidence="1 8">Cytoplasm</location>
        <location evidence="1 8">Cytoskeleton</location>
    </subcellularLocation>
</comment>
<evidence type="ECO:0000256" key="1">
    <source>
        <dbReference type="ARBA" id="ARBA00004245"/>
    </source>
</evidence>
<dbReference type="InterPro" id="IPR001698">
    <property type="entry name" value="CAPZB"/>
</dbReference>
<dbReference type="Gene3D" id="3.90.1150.210">
    <property type="entry name" value="F-actin capping protein, beta subunit"/>
    <property type="match status" value="1"/>
</dbReference>
<dbReference type="InterPro" id="IPR037282">
    <property type="entry name" value="CapZ_alpha/beta"/>
</dbReference>
<evidence type="ECO:0000256" key="4">
    <source>
        <dbReference type="ARBA" id="ARBA00022467"/>
    </source>
</evidence>
<dbReference type="GO" id="GO:0008290">
    <property type="term" value="C:F-actin capping protein complex"/>
    <property type="evidence" value="ECO:0007669"/>
    <property type="project" value="UniProtKB-UniRule"/>
</dbReference>
<proteinExistence type="inferred from homology"/>
<dbReference type="PANTHER" id="PTHR10619">
    <property type="entry name" value="F-ACTIN-CAPPING PROTEIN SUBUNIT BETA"/>
    <property type="match status" value="1"/>
</dbReference>
<dbReference type="EMBL" id="CAJVPP010000075">
    <property type="protein sequence ID" value="CAG8440023.1"/>
    <property type="molecule type" value="Genomic_DNA"/>
</dbReference>
<dbReference type="InterPro" id="IPR042276">
    <property type="entry name" value="CapZ_alpha/beta_2"/>
</dbReference>
<comment type="function">
    <text evidence="8">F-actin-capping proteins bind in a Ca(2+)-independent manner to the fast growing ends of actin filaments (barbed end) thereby blocking the exchange of subunits at these ends. Unlike other capping proteins (such as gelsolin and severin), these proteins do not sever actin filaments.</text>
</comment>
<keyword evidence="4 8" id="KW-0117">Actin capping</keyword>
<dbReference type="InterPro" id="IPR043175">
    <property type="entry name" value="CAPZB_N"/>
</dbReference>
<keyword evidence="10" id="KW-1185">Reference proteome</keyword>
<evidence type="ECO:0000256" key="3">
    <source>
        <dbReference type="ARBA" id="ARBA00021859"/>
    </source>
</evidence>
<dbReference type="GO" id="GO:0051015">
    <property type="term" value="F:actin filament binding"/>
    <property type="evidence" value="ECO:0007669"/>
    <property type="project" value="TreeGrafter"/>
</dbReference>
<organism evidence="9 10">
    <name type="scientific">Funneliformis mosseae</name>
    <name type="common">Endomycorrhizal fungus</name>
    <name type="synonym">Glomus mosseae</name>
    <dbReference type="NCBI Taxonomy" id="27381"/>
    <lineage>
        <taxon>Eukaryota</taxon>
        <taxon>Fungi</taxon>
        <taxon>Fungi incertae sedis</taxon>
        <taxon>Mucoromycota</taxon>
        <taxon>Glomeromycotina</taxon>
        <taxon>Glomeromycetes</taxon>
        <taxon>Glomerales</taxon>
        <taxon>Glomeraceae</taxon>
        <taxon>Funneliformis</taxon>
    </lineage>
</organism>
<evidence type="ECO:0000256" key="5">
    <source>
        <dbReference type="ARBA" id="ARBA00022490"/>
    </source>
</evidence>
<evidence type="ECO:0000256" key="6">
    <source>
        <dbReference type="ARBA" id="ARBA00023203"/>
    </source>
</evidence>
<comment type="caution">
    <text evidence="9">The sequence shown here is derived from an EMBL/GenBank/DDBJ whole genome shotgun (WGS) entry which is preliminary data.</text>
</comment>
<dbReference type="Pfam" id="PF01115">
    <property type="entry name" value="F_actin_cap_B"/>
    <property type="match status" value="1"/>
</dbReference>